<evidence type="ECO:0000259" key="3">
    <source>
        <dbReference type="Pfam" id="PF20149"/>
    </source>
</evidence>
<dbReference type="AlphaFoldDB" id="A0A067T569"/>
<evidence type="ECO:0000313" key="5">
    <source>
        <dbReference type="Proteomes" id="UP000027222"/>
    </source>
</evidence>
<dbReference type="EMBL" id="KL142376">
    <property type="protein sequence ID" value="KDR77447.1"/>
    <property type="molecule type" value="Genomic_DNA"/>
</dbReference>
<name>A0A067T569_GALM3</name>
<dbReference type="Proteomes" id="UP000027222">
    <property type="component" value="Unassembled WGS sequence"/>
</dbReference>
<feature type="region of interest" description="Disordered" evidence="1">
    <location>
        <begin position="1"/>
        <end position="20"/>
    </location>
</feature>
<keyword evidence="5" id="KW-1185">Reference proteome</keyword>
<feature type="compositionally biased region" description="Polar residues" evidence="1">
    <location>
        <begin position="764"/>
        <end position="789"/>
    </location>
</feature>
<organism evidence="4 5">
    <name type="scientific">Galerina marginata (strain CBS 339.88)</name>
    <dbReference type="NCBI Taxonomy" id="685588"/>
    <lineage>
        <taxon>Eukaryota</taxon>
        <taxon>Fungi</taxon>
        <taxon>Dikarya</taxon>
        <taxon>Basidiomycota</taxon>
        <taxon>Agaricomycotina</taxon>
        <taxon>Agaricomycetes</taxon>
        <taxon>Agaricomycetidae</taxon>
        <taxon>Agaricales</taxon>
        <taxon>Agaricineae</taxon>
        <taxon>Strophariaceae</taxon>
        <taxon>Galerina</taxon>
    </lineage>
</organism>
<dbReference type="Pfam" id="PF20149">
    <property type="entry name" value="DUF6532"/>
    <property type="match status" value="1"/>
</dbReference>
<feature type="region of interest" description="Disordered" evidence="1">
    <location>
        <begin position="214"/>
        <end position="244"/>
    </location>
</feature>
<dbReference type="OrthoDB" id="2675583at2759"/>
<accession>A0A067T569</accession>
<keyword evidence="2" id="KW-1133">Transmembrane helix</keyword>
<feature type="domain" description="DUF6532" evidence="3">
    <location>
        <begin position="475"/>
        <end position="674"/>
    </location>
</feature>
<evidence type="ECO:0000256" key="1">
    <source>
        <dbReference type="SAM" id="MobiDB-lite"/>
    </source>
</evidence>
<feature type="region of interest" description="Disordered" evidence="1">
    <location>
        <begin position="288"/>
        <end position="324"/>
    </location>
</feature>
<gene>
    <name evidence="4" type="ORF">GALMADRAFT_138560</name>
</gene>
<proteinExistence type="predicted"/>
<feature type="compositionally biased region" description="Low complexity" evidence="1">
    <location>
        <begin position="818"/>
        <end position="836"/>
    </location>
</feature>
<evidence type="ECO:0000256" key="2">
    <source>
        <dbReference type="SAM" id="Phobius"/>
    </source>
</evidence>
<reference evidence="5" key="1">
    <citation type="journal article" date="2014" name="Proc. Natl. Acad. Sci. U.S.A.">
        <title>Extensive sampling of basidiomycete genomes demonstrates inadequacy of the white-rot/brown-rot paradigm for wood decay fungi.</title>
        <authorList>
            <person name="Riley R."/>
            <person name="Salamov A.A."/>
            <person name="Brown D.W."/>
            <person name="Nagy L.G."/>
            <person name="Floudas D."/>
            <person name="Held B.W."/>
            <person name="Levasseur A."/>
            <person name="Lombard V."/>
            <person name="Morin E."/>
            <person name="Otillar R."/>
            <person name="Lindquist E.A."/>
            <person name="Sun H."/>
            <person name="LaButti K.M."/>
            <person name="Schmutz J."/>
            <person name="Jabbour D."/>
            <person name="Luo H."/>
            <person name="Baker S.E."/>
            <person name="Pisabarro A.G."/>
            <person name="Walton J.D."/>
            <person name="Blanchette R.A."/>
            <person name="Henrissat B."/>
            <person name="Martin F."/>
            <person name="Cullen D."/>
            <person name="Hibbett D.S."/>
            <person name="Grigoriev I.V."/>
        </authorList>
    </citation>
    <scope>NUCLEOTIDE SEQUENCE [LARGE SCALE GENOMIC DNA]</scope>
    <source>
        <strain evidence="5">CBS 339.88</strain>
    </source>
</reference>
<feature type="region of interest" description="Disordered" evidence="1">
    <location>
        <begin position="156"/>
        <end position="187"/>
    </location>
</feature>
<sequence>MPTHASSKSPDSPSSSQFSVQPSECMKSVLIGCLTRFPTFLSQNPLDVEVYMTERSLSLARAKRQRNDAEEALAIKRLHELEIVQEAASVGKEVTSLNPNLAIELARATKETLEAEEALIRHKLFEQKTRLATLEDELEAMHVAKFLTKCNLLPMTDSRRNSRTRPTPSYTYPDNSQQESTPHNQPIGWQRNAALSDIDNPWVEGSNLVLDRGSRLGQPQFTPQPAYLGGPSAGPSFPLESRPISQSTFVPQPAYLGGPSAGPSFPLESRPISHSTFVPQPAYLGGPSAGPSFPLESRPISHSTFVPQPAYPGGPSGGPFYLRGSRSAVNLTTAQLLRAHERHNESGQRAGPQPHTPHSISLDEEISGGNLRRRVLQSLDRRRGRSVGQPSGSERNIGSQRRRSSRKGLNTQIEYGSEDDYDSADGIDDDGAEDGIDIAAMDPPIPKTNEEPLKSIISSAQRIFLARTFQEDLFFPSVHLKSRARGRVRKIADESFAQALADYESKRLMSETDSGIRRLIYSISSQETRYLKDLSSGIVDTQYSLRTPDPILLGLGIKDEAARRLTVASLLLTVEDILKHNLGRVNPMPFTDGVPSHDESQLRFSNEAILAIAAEFMFAKDNAIGRLFHYLFSSTFPTGVIALVITIMYCHIKSWASGTKMKFDFCGDTYRPLLHEIHDGVTQALADPDHGPILRQLYKSWWHKALVMYGVNTRVFQPLTVGMNSSFSKTFGPTAYRTLSPLELAASFSVSESGLLERIGSGSPVPSESPNEFLQGSSTSVPNSDGASTDTRFQFDTLPYLDETILAMMVQFDGEVSGEVSGEASGEASGTGTGSSPWMGSGPW</sequence>
<keyword evidence="2" id="KW-0472">Membrane</keyword>
<feature type="region of interest" description="Disordered" evidence="1">
    <location>
        <begin position="818"/>
        <end position="844"/>
    </location>
</feature>
<dbReference type="HOGENOM" id="CLU_304836_0_0_1"/>
<feature type="compositionally biased region" description="Polar residues" evidence="1">
    <location>
        <begin position="172"/>
        <end position="184"/>
    </location>
</feature>
<feature type="transmembrane region" description="Helical" evidence="2">
    <location>
        <begin position="627"/>
        <end position="652"/>
    </location>
</feature>
<keyword evidence="2" id="KW-0812">Transmembrane</keyword>
<feature type="region of interest" description="Disordered" evidence="1">
    <location>
        <begin position="759"/>
        <end position="789"/>
    </location>
</feature>
<feature type="compositionally biased region" description="Acidic residues" evidence="1">
    <location>
        <begin position="416"/>
        <end position="436"/>
    </location>
</feature>
<evidence type="ECO:0000313" key="4">
    <source>
        <dbReference type="EMBL" id="KDR77447.1"/>
    </source>
</evidence>
<protein>
    <recommendedName>
        <fullName evidence="3">DUF6532 domain-containing protein</fullName>
    </recommendedName>
</protein>
<feature type="region of interest" description="Disordered" evidence="1">
    <location>
        <begin position="342"/>
        <end position="436"/>
    </location>
</feature>
<dbReference type="InterPro" id="IPR045341">
    <property type="entry name" value="DUF6532"/>
</dbReference>
<feature type="compositionally biased region" description="Polar residues" evidence="1">
    <location>
        <begin position="388"/>
        <end position="399"/>
    </location>
</feature>